<evidence type="ECO:0000313" key="2">
    <source>
        <dbReference type="EMBL" id="QKW41717.1"/>
    </source>
</evidence>
<dbReference type="EMBL" id="CP054926">
    <property type="protein sequence ID" value="QKW41717.1"/>
    <property type="molecule type" value="Genomic_DNA"/>
</dbReference>
<accession>A0A7H8MGN3</accession>
<dbReference type="GeneID" id="87630282"/>
<dbReference type="RefSeq" id="WP_176143187.1">
    <property type="nucleotide sequence ID" value="NZ_CP054926.1"/>
</dbReference>
<organism evidence="2 3">
    <name type="scientific">Streptomyces microflavus</name>
    <name type="common">Streptomyces lipmanii</name>
    <dbReference type="NCBI Taxonomy" id="1919"/>
    <lineage>
        <taxon>Bacteria</taxon>
        <taxon>Bacillati</taxon>
        <taxon>Actinomycetota</taxon>
        <taxon>Actinomycetes</taxon>
        <taxon>Kitasatosporales</taxon>
        <taxon>Streptomycetaceae</taxon>
        <taxon>Streptomyces</taxon>
    </lineage>
</organism>
<evidence type="ECO:0000313" key="3">
    <source>
        <dbReference type="Proteomes" id="UP000509345"/>
    </source>
</evidence>
<evidence type="ECO:0000256" key="1">
    <source>
        <dbReference type="SAM" id="MobiDB-lite"/>
    </source>
</evidence>
<reference evidence="2 3" key="1">
    <citation type="submission" date="2020-06" db="EMBL/GenBank/DDBJ databases">
        <title>Genome mining for natural products.</title>
        <authorList>
            <person name="Zhang B."/>
            <person name="Shi J."/>
            <person name="Ge H."/>
        </authorList>
    </citation>
    <scope>NUCLEOTIDE SEQUENCE [LARGE SCALE GENOMIC DNA]</scope>
    <source>
        <strain evidence="2 3">NA06532</strain>
    </source>
</reference>
<name>A0A7H8MGN3_STRMI</name>
<proteinExistence type="predicted"/>
<sequence length="77" mass="8361">MTETPDRPSRGGRPPAANDLTEAEAFGPVGYIARSLAHLRAGHPIAELDAPHVLYVAPTQADVNNARHMNQHLKENQ</sequence>
<dbReference type="AlphaFoldDB" id="A0A7H8MGN3"/>
<feature type="region of interest" description="Disordered" evidence="1">
    <location>
        <begin position="1"/>
        <end position="22"/>
    </location>
</feature>
<gene>
    <name evidence="2" type="ORF">HUT09_03625</name>
</gene>
<protein>
    <submittedName>
        <fullName evidence="2">Uncharacterized protein</fullName>
    </submittedName>
</protein>
<dbReference type="Proteomes" id="UP000509345">
    <property type="component" value="Chromosome"/>
</dbReference>